<evidence type="ECO:0000256" key="2">
    <source>
        <dbReference type="ARBA" id="ARBA00004477"/>
    </source>
</evidence>
<name>A0A819D215_9BILA</name>
<comment type="function">
    <text evidence="1">TRAP proteins are part of a complex whose function is to bind calcium to the ER membrane and thereby regulate the retention of ER resident proteins.</text>
</comment>
<comment type="caution">
    <text evidence="11">The sequence shown here is derived from an EMBL/GenBank/DDBJ whole genome shotgun (WGS) entry which is preliminary data.</text>
</comment>
<keyword evidence="5 10" id="KW-0812">Transmembrane</keyword>
<reference evidence="11" key="1">
    <citation type="submission" date="2021-02" db="EMBL/GenBank/DDBJ databases">
        <authorList>
            <person name="Nowell W R."/>
        </authorList>
    </citation>
    <scope>NUCLEOTIDE SEQUENCE</scope>
</reference>
<gene>
    <name evidence="12" type="ORF">GIL414_LOCUS5140</name>
    <name evidence="11" type="ORF">UXM345_LOCUS6374</name>
</gene>
<evidence type="ECO:0000313" key="11">
    <source>
        <dbReference type="EMBL" id="CAF3827351.1"/>
    </source>
</evidence>
<evidence type="ECO:0000313" key="13">
    <source>
        <dbReference type="Proteomes" id="UP000663842"/>
    </source>
</evidence>
<keyword evidence="6" id="KW-0256">Endoplasmic reticulum</keyword>
<dbReference type="EMBL" id="CAJOBF010000503">
    <property type="protein sequence ID" value="CAF3827351.1"/>
    <property type="molecule type" value="Genomic_DNA"/>
</dbReference>
<feature type="transmembrane region" description="Helical" evidence="10">
    <location>
        <begin position="257"/>
        <end position="276"/>
    </location>
</feature>
<evidence type="ECO:0000256" key="3">
    <source>
        <dbReference type="ARBA" id="ARBA00007990"/>
    </source>
</evidence>
<dbReference type="GO" id="GO:0006614">
    <property type="term" value="P:SRP-dependent cotranslational protein targeting to membrane"/>
    <property type="evidence" value="ECO:0007669"/>
    <property type="project" value="InterPro"/>
</dbReference>
<evidence type="ECO:0000313" key="12">
    <source>
        <dbReference type="EMBL" id="CAF3873198.1"/>
    </source>
</evidence>
<dbReference type="Proteomes" id="UP000681720">
    <property type="component" value="Unassembled WGS sequence"/>
</dbReference>
<dbReference type="Pfam" id="PF07074">
    <property type="entry name" value="TRAP-gamma"/>
    <property type="match status" value="1"/>
</dbReference>
<dbReference type="PANTHER" id="PTHR13399">
    <property type="entry name" value="TRANSLOCON-ASSOCIATED PROTEIN TRAP , GAMMA SUBUNIT"/>
    <property type="match status" value="1"/>
</dbReference>
<protein>
    <recommendedName>
        <fullName evidence="4">Translocon-associated protein subunit gamma</fullName>
    </recommendedName>
    <alternativeName>
        <fullName evidence="9">Signal sequence receptor subunit gamma</fullName>
    </alternativeName>
</protein>
<dbReference type="GO" id="GO:0005789">
    <property type="term" value="C:endoplasmic reticulum membrane"/>
    <property type="evidence" value="ECO:0007669"/>
    <property type="project" value="UniProtKB-SubCell"/>
</dbReference>
<feature type="transmembrane region" description="Helical" evidence="10">
    <location>
        <begin position="283"/>
        <end position="302"/>
    </location>
</feature>
<evidence type="ECO:0000256" key="4">
    <source>
        <dbReference type="ARBA" id="ARBA00022231"/>
    </source>
</evidence>
<proteinExistence type="inferred from homology"/>
<evidence type="ECO:0000256" key="1">
    <source>
        <dbReference type="ARBA" id="ARBA00002838"/>
    </source>
</evidence>
<feature type="transmembrane region" description="Helical" evidence="10">
    <location>
        <begin position="150"/>
        <end position="169"/>
    </location>
</feature>
<evidence type="ECO:0000256" key="10">
    <source>
        <dbReference type="SAM" id="Phobius"/>
    </source>
</evidence>
<feature type="transmembrane region" description="Helical" evidence="10">
    <location>
        <begin position="176"/>
        <end position="194"/>
    </location>
</feature>
<dbReference type="EMBL" id="CAJOBJ010001320">
    <property type="protein sequence ID" value="CAF3873198.1"/>
    <property type="molecule type" value="Genomic_DNA"/>
</dbReference>
<keyword evidence="8 10" id="KW-0472">Membrane</keyword>
<evidence type="ECO:0000256" key="6">
    <source>
        <dbReference type="ARBA" id="ARBA00022824"/>
    </source>
</evidence>
<sequence>MNPFEDLIAETSGNEMIRSQSFDLSNSGSSLFQQHTQISSVSSAIGHNPARMADFLGYHTMNNKPTKKLETIHEGLPSSTQNIPLNFHSKPTAEPKLSDKKIVSIHGSVSSWQFILQIEINRRMSNQRTTSSDEDSLLQDYSRNVTTKSWILFFGNAVVVSAIPLWLFWRIHQMDITSYFIHFIIGTVISTYFLNSAYQNMKFILKHKIAQKREEAVNREISKIFANDKSANKKDKDDRILTRKNEVADFEATTFSIFYNNSFYLVCLIVLSFFVLKNFSPTVNYFFSVGLSTAIVFLFSTGEK</sequence>
<accession>A0A819D215</accession>
<organism evidence="11 13">
    <name type="scientific">Rotaria magnacalcarata</name>
    <dbReference type="NCBI Taxonomy" id="392030"/>
    <lineage>
        <taxon>Eukaryota</taxon>
        <taxon>Metazoa</taxon>
        <taxon>Spiralia</taxon>
        <taxon>Gnathifera</taxon>
        <taxon>Rotifera</taxon>
        <taxon>Eurotatoria</taxon>
        <taxon>Bdelloidea</taxon>
        <taxon>Philodinida</taxon>
        <taxon>Philodinidae</taxon>
        <taxon>Rotaria</taxon>
    </lineage>
</organism>
<dbReference type="PANTHER" id="PTHR13399:SF2">
    <property type="entry name" value="TRANSLOCON-ASSOCIATED PROTEIN SUBUNIT GAMMA"/>
    <property type="match status" value="1"/>
</dbReference>
<dbReference type="InterPro" id="IPR009779">
    <property type="entry name" value="SSR3"/>
</dbReference>
<evidence type="ECO:0000256" key="9">
    <source>
        <dbReference type="ARBA" id="ARBA00030917"/>
    </source>
</evidence>
<evidence type="ECO:0000256" key="7">
    <source>
        <dbReference type="ARBA" id="ARBA00022989"/>
    </source>
</evidence>
<comment type="similarity">
    <text evidence="3">Belongs to the TRAP-gamma family.</text>
</comment>
<keyword evidence="7 10" id="KW-1133">Transmembrane helix</keyword>
<evidence type="ECO:0000256" key="5">
    <source>
        <dbReference type="ARBA" id="ARBA00022692"/>
    </source>
</evidence>
<comment type="subcellular location">
    <subcellularLocation>
        <location evidence="2">Endoplasmic reticulum membrane</location>
        <topology evidence="2">Multi-pass membrane protein</topology>
    </subcellularLocation>
</comment>
<evidence type="ECO:0000256" key="8">
    <source>
        <dbReference type="ARBA" id="ARBA00023136"/>
    </source>
</evidence>
<dbReference type="Proteomes" id="UP000663842">
    <property type="component" value="Unassembled WGS sequence"/>
</dbReference>
<dbReference type="AlphaFoldDB" id="A0A819D215"/>